<evidence type="ECO:0000313" key="7">
    <source>
        <dbReference type="EMBL" id="GHB44372.1"/>
    </source>
</evidence>
<evidence type="ECO:0000313" key="8">
    <source>
        <dbReference type="Proteomes" id="UP000637980"/>
    </source>
</evidence>
<evidence type="ECO:0000256" key="5">
    <source>
        <dbReference type="SAM" id="Phobius"/>
    </source>
</evidence>
<feature type="transmembrane region" description="Helical" evidence="5">
    <location>
        <begin position="44"/>
        <end position="63"/>
    </location>
</feature>
<dbReference type="Pfam" id="PF06271">
    <property type="entry name" value="RDD"/>
    <property type="match status" value="1"/>
</dbReference>
<comment type="caution">
    <text evidence="7">The sequence shown here is derived from an EMBL/GenBank/DDBJ whole genome shotgun (WGS) entry which is preliminary data.</text>
</comment>
<accession>A0ABQ3EKG7</accession>
<evidence type="ECO:0000256" key="4">
    <source>
        <dbReference type="ARBA" id="ARBA00023136"/>
    </source>
</evidence>
<dbReference type="EMBL" id="BMXE01000008">
    <property type="protein sequence ID" value="GHB44372.1"/>
    <property type="molecule type" value="Genomic_DNA"/>
</dbReference>
<feature type="domain" description="RDD" evidence="6">
    <location>
        <begin position="30"/>
        <end position="177"/>
    </location>
</feature>
<protein>
    <recommendedName>
        <fullName evidence="6">RDD domain-containing protein</fullName>
    </recommendedName>
</protein>
<gene>
    <name evidence="7" type="ORF">GCM10007094_37100</name>
</gene>
<feature type="transmembrane region" description="Helical" evidence="5">
    <location>
        <begin position="69"/>
        <end position="86"/>
    </location>
</feature>
<dbReference type="InterPro" id="IPR010432">
    <property type="entry name" value="RDD"/>
</dbReference>
<dbReference type="PANTHER" id="PTHR38480:SF1">
    <property type="entry name" value="SLR0254 PROTEIN"/>
    <property type="match status" value="1"/>
</dbReference>
<keyword evidence="4 5" id="KW-0472">Membrane</keyword>
<name>A0ABQ3EKG7_9HYPH</name>
<sequence>MKLRWRKNTKPKPPVGKLVPPEGVPLKLEVAGLGVRLAAQITDVILTLIAAVCLLILVASLGFSSPGTLIAIGSLMFFVIRVPYYVMSELAWNGQTLGKRLMKIKVVSHDGTSLSTHSLVLRNLMKEAEIFLPATLLLSLDAASPLASGLALGWMAAGLMVPLCNRYRQRLGDLVAGTHVIHQPVPVLLKDLAEQPAVQTARQEGGGFLTHQLEHYGAFELQTLETLLRAQETTVRAGSNRKRDATIEAVVEKIRQKIGYANKVPAAQRLEFLRAFYNAQRAHLEQRQLFGERRNDKHYAAEDMSP</sequence>
<proteinExistence type="predicted"/>
<evidence type="ECO:0000256" key="2">
    <source>
        <dbReference type="ARBA" id="ARBA00022692"/>
    </source>
</evidence>
<organism evidence="7 8">
    <name type="scientific">Pseudovibrio japonicus</name>
    <dbReference type="NCBI Taxonomy" id="366534"/>
    <lineage>
        <taxon>Bacteria</taxon>
        <taxon>Pseudomonadati</taxon>
        <taxon>Pseudomonadota</taxon>
        <taxon>Alphaproteobacteria</taxon>
        <taxon>Hyphomicrobiales</taxon>
        <taxon>Stappiaceae</taxon>
        <taxon>Pseudovibrio</taxon>
    </lineage>
</organism>
<keyword evidence="2 5" id="KW-0812">Transmembrane</keyword>
<keyword evidence="3 5" id="KW-1133">Transmembrane helix</keyword>
<keyword evidence="8" id="KW-1185">Reference proteome</keyword>
<evidence type="ECO:0000256" key="3">
    <source>
        <dbReference type="ARBA" id="ARBA00022989"/>
    </source>
</evidence>
<dbReference type="Proteomes" id="UP000637980">
    <property type="component" value="Unassembled WGS sequence"/>
</dbReference>
<dbReference type="PANTHER" id="PTHR38480">
    <property type="entry name" value="SLR0254 PROTEIN"/>
    <property type="match status" value="1"/>
</dbReference>
<evidence type="ECO:0000259" key="6">
    <source>
        <dbReference type="Pfam" id="PF06271"/>
    </source>
</evidence>
<comment type="subcellular location">
    <subcellularLocation>
        <location evidence="1">Membrane</location>
        <topology evidence="1">Multi-pass membrane protein</topology>
    </subcellularLocation>
</comment>
<evidence type="ECO:0000256" key="1">
    <source>
        <dbReference type="ARBA" id="ARBA00004141"/>
    </source>
</evidence>
<reference evidence="8" key="1">
    <citation type="journal article" date="2019" name="Int. J. Syst. Evol. Microbiol.">
        <title>The Global Catalogue of Microorganisms (GCM) 10K type strain sequencing project: providing services to taxonomists for standard genome sequencing and annotation.</title>
        <authorList>
            <consortium name="The Broad Institute Genomics Platform"/>
            <consortium name="The Broad Institute Genome Sequencing Center for Infectious Disease"/>
            <person name="Wu L."/>
            <person name="Ma J."/>
        </authorList>
    </citation>
    <scope>NUCLEOTIDE SEQUENCE [LARGE SCALE GENOMIC DNA]</scope>
    <source>
        <strain evidence="8">KCTC 12861</strain>
    </source>
</reference>
<dbReference type="RefSeq" id="WP_189438307.1">
    <property type="nucleotide sequence ID" value="NZ_BMXE01000008.1"/>
</dbReference>